<keyword evidence="2" id="KW-1133">Transmembrane helix</keyword>
<accession>A0ABX5NVL4</accession>
<dbReference type="Proteomes" id="UP000247536">
    <property type="component" value="Unassembled WGS sequence"/>
</dbReference>
<proteinExistence type="predicted"/>
<protein>
    <recommendedName>
        <fullName evidence="5">DUF3971 domain-containing protein</fullName>
    </recommendedName>
</protein>
<organism evidence="3 4">
    <name type="scientific">Rhizobium wuzhouense</name>
    <dbReference type="NCBI Taxonomy" id="1986026"/>
    <lineage>
        <taxon>Bacteria</taxon>
        <taxon>Pseudomonadati</taxon>
        <taxon>Pseudomonadota</taxon>
        <taxon>Alphaproteobacteria</taxon>
        <taxon>Hyphomicrobiales</taxon>
        <taxon>Rhizobiaceae</taxon>
        <taxon>Rhizobium/Agrobacterium group</taxon>
        <taxon>Rhizobium</taxon>
    </lineage>
</organism>
<evidence type="ECO:0008006" key="5">
    <source>
        <dbReference type="Google" id="ProtNLM"/>
    </source>
</evidence>
<sequence length="1142" mass="122311">MSEIRGEKLRFRKRDIVPLHALPSAQVEDPLIVHTPPPRRSVLRRVLRVLGGLSALWLVVLMGVYAVVESGTLDQALARRAQAVLADAVAPHFHAEVGSTEVRFSANMELTVEAHDVTLTEADLGRQVALTKSVKFIVEPLALLGGRFSVREVVSDGISLDARLLPKREPLDLNKVRIDSMPAFLSGAFDELDRIQAFFARGGLDRMRIGGLEVSATSASGRPLTLAIDDIAMERGEDDSLSIFGAISVNGQQTELTALTNNVEGRAQSLTMRVADFRLTPFMLRRSMNGDPRQGIDGSAELLLSAKRGGGSVPRALSFGVNMQGATFYSDGQPQEITNANLNFAYDFAKDTVEIADSNAQLDKTILPISGGLIDLDRLPEGPEFGKGFGIDLLVSNGRADVPDAGETPFPFSLKGYGRYLVDDNMLQLDTLDASTPNGNLDGKLQIRFGGTGPEIRFNAAVENLKTSALKQLWPYWIASKPRRWVLQNIFGGVIPRGTIDVFIPQNRLSLEPQAVRLNVDELRIGFDIEDARMNLTGEIPPLRDVYGRFDMVGERAEVKIKSAGSYFPSGRVVKLDGGSLVLANVYDKPLMADLVVDVSGAADAIAELVSVKPIQAMQRTEFSPADLSGPVTGHAEARFGLIDDQSPPPPEWTAAVVLDGVDIKKPFDGRNVTDVSGLLVVDPEAARLEGTAKVEDVPMDIRVTEPVRKGPDAVARERVISAKLDDAARNKLVPGLSGILDGPVSVEMTWLGDRKQGVSVDLRSATLTVPWLGWTKGQGIGATAKFDLTSDNNNQSLIENFVLAGDGFGASGDLQINRDGLLAANLSKVRLAPDDNVALTVRNTKGVYSVKASGSAFDARSLISKLKQPEGGDGGGSDDGNRSGPSVRIEGKIDRVVGFGNEALSGVSIIYSGSKGRVNAVDFSGVTGSGQAVVAKLRAPEGARELAFTSSDLGAVVRFLDVYNRLSGGLANLRLTEIRSGSWSGNIDVRNVQVNNEERLQSIVSTPAGADGRSLNSAVRKDIDVSSASFQRAFARISVVDGTLSVENGIVRGEQIGATFQGIVRDRSGQIDLTGTFMPAYGLNRLFGELPVIGALLGNGRDRGLLGITFKLTGASAKPNLVINPLSIIAPGVFRQIFEFR</sequence>
<dbReference type="RefSeq" id="WP_110790576.1">
    <property type="nucleotide sequence ID" value="NZ_QJRY01000002.1"/>
</dbReference>
<evidence type="ECO:0000256" key="2">
    <source>
        <dbReference type="SAM" id="Phobius"/>
    </source>
</evidence>
<reference evidence="3 4" key="1">
    <citation type="submission" date="2018-06" db="EMBL/GenBank/DDBJ databases">
        <title>Rhizobium wuzhouense sp. nov., isolated from roots of Oryza officinalis.</title>
        <authorList>
            <person name="Yuan T."/>
        </authorList>
    </citation>
    <scope>NUCLEOTIDE SEQUENCE [LARGE SCALE GENOMIC DNA]</scope>
    <source>
        <strain evidence="3 4">W44</strain>
    </source>
</reference>
<feature type="transmembrane region" description="Helical" evidence="2">
    <location>
        <begin position="46"/>
        <end position="68"/>
    </location>
</feature>
<name>A0ABX5NVL4_9HYPH</name>
<feature type="region of interest" description="Disordered" evidence="1">
    <location>
        <begin position="867"/>
        <end position="887"/>
    </location>
</feature>
<dbReference type="EMBL" id="QJRY01000002">
    <property type="protein sequence ID" value="PYB75189.1"/>
    <property type="molecule type" value="Genomic_DNA"/>
</dbReference>
<evidence type="ECO:0000313" key="4">
    <source>
        <dbReference type="Proteomes" id="UP000247536"/>
    </source>
</evidence>
<evidence type="ECO:0000256" key="1">
    <source>
        <dbReference type="SAM" id="MobiDB-lite"/>
    </source>
</evidence>
<keyword evidence="2" id="KW-0812">Transmembrane</keyword>
<keyword evidence="4" id="KW-1185">Reference proteome</keyword>
<evidence type="ECO:0000313" key="3">
    <source>
        <dbReference type="EMBL" id="PYB75189.1"/>
    </source>
</evidence>
<comment type="caution">
    <text evidence="3">The sequence shown here is derived from an EMBL/GenBank/DDBJ whole genome shotgun (WGS) entry which is preliminary data.</text>
</comment>
<gene>
    <name evidence="3" type="ORF">DMY87_06935</name>
</gene>
<keyword evidence="2" id="KW-0472">Membrane</keyword>